<feature type="compositionally biased region" description="Polar residues" evidence="1">
    <location>
        <begin position="100"/>
        <end position="111"/>
    </location>
</feature>
<feature type="compositionally biased region" description="Polar residues" evidence="1">
    <location>
        <begin position="991"/>
        <end position="1007"/>
    </location>
</feature>
<dbReference type="RefSeq" id="XP_013335683.1">
    <property type="nucleotide sequence ID" value="XM_013480229.1"/>
</dbReference>
<dbReference type="Proteomes" id="UP000030763">
    <property type="component" value="Unassembled WGS sequence"/>
</dbReference>
<dbReference type="VEuPathDB" id="ToxoDB:EMWEY_00019660"/>
<protein>
    <submittedName>
        <fullName evidence="3">Uncharacterized protein</fullName>
    </submittedName>
</protein>
<name>U6MBM4_EIMMA</name>
<gene>
    <name evidence="3" type="ORF">EMWEY_00019660</name>
</gene>
<feature type="compositionally biased region" description="Polar residues" evidence="1">
    <location>
        <begin position="1338"/>
        <end position="1349"/>
    </location>
</feature>
<feature type="region of interest" description="Disordered" evidence="1">
    <location>
        <begin position="449"/>
        <end position="481"/>
    </location>
</feature>
<feature type="signal peptide" evidence="2">
    <location>
        <begin position="1"/>
        <end position="35"/>
    </location>
</feature>
<evidence type="ECO:0000256" key="1">
    <source>
        <dbReference type="SAM" id="MobiDB-lite"/>
    </source>
</evidence>
<evidence type="ECO:0000256" key="2">
    <source>
        <dbReference type="SAM" id="SignalP"/>
    </source>
</evidence>
<proteinExistence type="predicted"/>
<dbReference type="EMBL" id="HG720047">
    <property type="protein sequence ID" value="CDJ59035.1"/>
    <property type="molecule type" value="Genomic_DNA"/>
</dbReference>
<evidence type="ECO:0000313" key="3">
    <source>
        <dbReference type="EMBL" id="CDJ59035.1"/>
    </source>
</evidence>
<feature type="compositionally biased region" description="Low complexity" evidence="1">
    <location>
        <begin position="346"/>
        <end position="358"/>
    </location>
</feature>
<feature type="compositionally biased region" description="Polar residues" evidence="1">
    <location>
        <begin position="256"/>
        <end position="269"/>
    </location>
</feature>
<accession>U6MBM4</accession>
<feature type="region of interest" description="Disordered" evidence="1">
    <location>
        <begin position="611"/>
        <end position="637"/>
    </location>
</feature>
<feature type="region of interest" description="Disordered" evidence="1">
    <location>
        <begin position="496"/>
        <end position="573"/>
    </location>
</feature>
<dbReference type="OrthoDB" id="10589893at2759"/>
<feature type="compositionally biased region" description="Pro residues" evidence="1">
    <location>
        <begin position="452"/>
        <end position="461"/>
    </location>
</feature>
<reference evidence="3" key="2">
    <citation type="submission" date="2013-10" db="EMBL/GenBank/DDBJ databases">
        <authorList>
            <person name="Aslett M."/>
        </authorList>
    </citation>
    <scope>NUCLEOTIDE SEQUENCE [LARGE SCALE GENOMIC DNA]</scope>
    <source>
        <strain evidence="3">Weybridge</strain>
    </source>
</reference>
<feature type="region of interest" description="Disordered" evidence="1">
    <location>
        <begin position="251"/>
        <end position="272"/>
    </location>
</feature>
<feature type="region of interest" description="Disordered" evidence="1">
    <location>
        <begin position="832"/>
        <end position="911"/>
    </location>
</feature>
<feature type="region of interest" description="Disordered" evidence="1">
    <location>
        <begin position="1256"/>
        <end position="1358"/>
    </location>
</feature>
<sequence length="1358" mass="155621">MKRRSCLSNPQVQFAFKVALIHLLALFATSAYVSCGPVHPEGVENNTPPQCPAPPSSPSHSCAVTTPNEGINSAHEQVWNAADVVRAAAEAMQAQATQASPEQQENSQDSTPAAAGLSEGAAVQTSAGQDAVVEAEERRNGYTLIRGTTSESETNLTPVELPDIYDGHSTAPLVSLSQAEAQQLSSCENNMIEAIPRGQEADPRSSSRPTHYDAQSQYNQHRGRINHIGGRGGRGARIYDSRPSLDEAAVPIKPHSYNNHPDASTQQRTWGPRRVGGAYIVDRQVPLHPQQLHPQEFSGQYTQQQPQLQLQQEKQPAWWPMQQQPHLQPQHQQQHQAQEQPHEQQQHQSQQQPQQEQSQLQLQQALQLQQQSYLQSHIKPHYISHQLWQQYLQHYGRCGGIPRQELPQFLIHGHRTYIANNRGVWSKIIASGYYQQSHLPNGYFMPNTPGYMFPPPPPPPQRDSARNSGPTDVPDGESRPLSPDEIQLVIEQPMLTNQQHRPQQQEQQQAQPNQQPEETKEAGVNQQSQQTEQTEEQNNQQQNYNGRTHGEQHHEQRYRQGWQPQRGGHQSYAQQRANLQRQQQYLLAQSRYLEEQHFQLEEQWQAYRERQSSRAQKERQEKGKDREEKSHPNKPGAGEEAIREELMQQQAHLEQQWQHLRQEQAYLEQQQAHLERPSLRNMGLPYNHRRWQRPRVSDGEQRDLQQQQQYLEQQLRFLQEQQEYLNHQQGKWQHPRFVQERIVYLEQQHRYLGKLQRRQQLHSSIISSGGNPNDVNGNHRHVVPAWVPDPTPMGFYDSTGLWIPYGMEDYHKQQLEQARDKIQEEREALQAELDRREQQGDPRYFAGKNGRRHGGSPYHPPGNMHHYPHRDALHITGQGGRAADRHTPHFPQIPRGMGTQHGYRGGPQLSRAPCNANGVPLHIFRDDVEYARAVWRRMSGKLRHQLFLMKEQRKRKERQLAQRRQQPHDEQQQQQSENLPENHQEKEELEPSTQSQAQETHVNTSALRPQEYHDENLMRPVINLEETAAPSQSAGIPRESDNATGLEGLPFLDSSTLSYRTPREQHGGSAPSNADPRTIAALAENSRVPAALEDLYEALRSCDPRLQAPEEEAAAWAPREQHGISAMEMLLRRAMLRYLGEGRWTNYEGFVTSQAAALRLNEDEIHYMHLGFYLDIFNQHATQHVADMLREHRGRARGFNNRRNASRQGLCVNPENGRECSNAREDLQDRLRLVQILQDRYRTQIEHRIEEARATLLRPRQVSQPRTRARGSAFNAGQNPSSHPQRNQGRTAPQNSTNESLDSTRPQDASSHPEPNAADAAGVETIRENRVSEEAQADDSTTTNCQSAICRNHRRPSA</sequence>
<feature type="region of interest" description="Disordered" evidence="1">
    <location>
        <begin position="43"/>
        <end position="62"/>
    </location>
</feature>
<feature type="region of interest" description="Disordered" evidence="1">
    <location>
        <begin position="1027"/>
        <end position="1054"/>
    </location>
</feature>
<feature type="region of interest" description="Disordered" evidence="1">
    <location>
        <begin position="92"/>
        <end position="135"/>
    </location>
</feature>
<feature type="region of interest" description="Disordered" evidence="1">
    <location>
        <begin position="953"/>
        <end position="1012"/>
    </location>
</feature>
<dbReference type="OMA" id="RAPCNAN"/>
<feature type="region of interest" description="Disordered" evidence="1">
    <location>
        <begin position="297"/>
        <end position="358"/>
    </location>
</feature>
<evidence type="ECO:0000313" key="4">
    <source>
        <dbReference type="Proteomes" id="UP000030763"/>
    </source>
</evidence>
<feature type="compositionally biased region" description="Low complexity" evidence="1">
    <location>
        <begin position="322"/>
        <end position="339"/>
    </location>
</feature>
<keyword evidence="2" id="KW-0732">Signal</keyword>
<reference evidence="3" key="1">
    <citation type="submission" date="2013-10" db="EMBL/GenBank/DDBJ databases">
        <title>Genomic analysis of the causative agents of coccidiosis in chickens.</title>
        <authorList>
            <person name="Reid A.J."/>
            <person name="Blake D."/>
            <person name="Billington K."/>
            <person name="Browne H."/>
            <person name="Dunn M."/>
            <person name="Hung S."/>
            <person name="Kawahara F."/>
            <person name="Miranda-Saavedra D."/>
            <person name="Mourier T."/>
            <person name="Nagra H."/>
            <person name="Otto T.D."/>
            <person name="Rawlings N."/>
            <person name="Sanchez A."/>
            <person name="Sanders M."/>
            <person name="Subramaniam C."/>
            <person name="Tay Y."/>
            <person name="Dear P."/>
            <person name="Doerig C."/>
            <person name="Gruber A."/>
            <person name="Parkinson J."/>
            <person name="Shirley M."/>
            <person name="Wan K.L."/>
            <person name="Berriman M."/>
            <person name="Tomley F."/>
            <person name="Pain A."/>
        </authorList>
    </citation>
    <scope>NUCLEOTIDE SEQUENCE [LARGE SCALE GENOMIC DNA]</scope>
    <source>
        <strain evidence="3">Weybridge</strain>
    </source>
</reference>
<organism evidence="3 4">
    <name type="scientific">Eimeria maxima</name>
    <name type="common">Coccidian parasite</name>
    <dbReference type="NCBI Taxonomy" id="5804"/>
    <lineage>
        <taxon>Eukaryota</taxon>
        <taxon>Sar</taxon>
        <taxon>Alveolata</taxon>
        <taxon>Apicomplexa</taxon>
        <taxon>Conoidasida</taxon>
        <taxon>Coccidia</taxon>
        <taxon>Eucoccidiorida</taxon>
        <taxon>Eimeriorina</taxon>
        <taxon>Eimeriidae</taxon>
        <taxon>Eimeria</taxon>
    </lineage>
</organism>
<feature type="compositionally biased region" description="Low complexity" evidence="1">
    <location>
        <begin position="525"/>
        <end position="543"/>
    </location>
</feature>
<feature type="compositionally biased region" description="Basic and acidic residues" evidence="1">
    <location>
        <begin position="611"/>
        <end position="631"/>
    </location>
</feature>
<feature type="compositionally biased region" description="Polar residues" evidence="1">
    <location>
        <begin position="1275"/>
        <end position="1310"/>
    </location>
</feature>
<feature type="compositionally biased region" description="Low complexity" evidence="1">
    <location>
        <begin position="297"/>
        <end position="315"/>
    </location>
</feature>
<feature type="compositionally biased region" description="Low complexity" evidence="1">
    <location>
        <begin position="498"/>
        <end position="516"/>
    </location>
</feature>
<feature type="chain" id="PRO_5004673480" evidence="2">
    <location>
        <begin position="36"/>
        <end position="1358"/>
    </location>
</feature>
<dbReference type="GeneID" id="25335952"/>
<feature type="region of interest" description="Disordered" evidence="1">
    <location>
        <begin position="198"/>
        <end position="218"/>
    </location>
</feature>
<feature type="compositionally biased region" description="Basic and acidic residues" evidence="1">
    <location>
        <begin position="548"/>
        <end position="558"/>
    </location>
</feature>
<keyword evidence="4" id="KW-1185">Reference proteome</keyword>
<feature type="compositionally biased region" description="Polar residues" evidence="1">
    <location>
        <begin position="206"/>
        <end position="218"/>
    </location>
</feature>